<feature type="transmembrane region" description="Helical" evidence="2">
    <location>
        <begin position="437"/>
        <end position="458"/>
    </location>
</feature>
<feature type="region of interest" description="Disordered" evidence="1">
    <location>
        <begin position="1"/>
        <end position="79"/>
    </location>
</feature>
<dbReference type="InterPro" id="IPR011701">
    <property type="entry name" value="MFS"/>
</dbReference>
<feature type="compositionally biased region" description="Low complexity" evidence="1">
    <location>
        <begin position="59"/>
        <end position="68"/>
    </location>
</feature>
<dbReference type="Gene3D" id="1.20.1250.20">
    <property type="entry name" value="MFS general substrate transporter like domains"/>
    <property type="match status" value="2"/>
</dbReference>
<sequence>MGSAGRGGRRGVNRGAHGANSAQEAHEDAHAVLDAPLGAGDTPLGTDDTPAATGGVNGTPGARRGANAPPDPPPPGAHSTLGTYCRVVALTGAALPAVSFLARLPTATIQFGSVLLVARTSGSLGTAGLVGGALAVGQVVCGPLVGRLADRHGQRTVVLVFSFANALAIAALVTGALTHLAPAPLALLGTLAGASVPLIGPLARARVVALARGTGTGDRTVSTALSFESTLDEISFVLGPALVGLAAVLAHPAYALGAAALLVAVCGTGFALHPTATAVSPARTACNRAHVNAARPRIALPALPRAAVPAAPRIPRSVHALRAALALQGAMFGACQAGITALTERLGAADQAGLVYAAMGVMSAVAGLSMAAVPAHVGLRARWRAATAAALVLSLPLLWTDSLWSLYAVVTVLGVAYAPHLITVFGPTERAVPPARLAEAMAFATSAIVGGQALAVAVTGRLAESYGPGAAFAVGSAVAALACAISLTARPTTYAETEKTLHARVHTMTEAEDDSHAGLPQENTPS</sequence>
<comment type="caution">
    <text evidence="3">The sequence shown here is derived from an EMBL/GenBank/DDBJ whole genome shotgun (WGS) entry which is preliminary data.</text>
</comment>
<dbReference type="SUPFAM" id="SSF103473">
    <property type="entry name" value="MFS general substrate transporter"/>
    <property type="match status" value="1"/>
</dbReference>
<evidence type="ECO:0000256" key="2">
    <source>
        <dbReference type="SAM" id="Phobius"/>
    </source>
</evidence>
<dbReference type="PANTHER" id="PTHR23542">
    <property type="match status" value="1"/>
</dbReference>
<feature type="transmembrane region" description="Helical" evidence="2">
    <location>
        <begin position="84"/>
        <end position="104"/>
    </location>
</feature>
<reference evidence="4" key="1">
    <citation type="journal article" date="2019" name="Int. J. Syst. Evol. Microbiol.">
        <title>The Global Catalogue of Microorganisms (GCM) 10K type strain sequencing project: providing services to taxonomists for standard genome sequencing and annotation.</title>
        <authorList>
            <consortium name="The Broad Institute Genomics Platform"/>
            <consortium name="The Broad Institute Genome Sequencing Center for Infectious Disease"/>
            <person name="Wu L."/>
            <person name="Ma J."/>
        </authorList>
    </citation>
    <scope>NUCLEOTIDE SEQUENCE [LARGE SCALE GENOMIC DNA]</scope>
    <source>
        <strain evidence="4">CGMCC 4.7198</strain>
    </source>
</reference>
<dbReference type="RefSeq" id="WP_381256737.1">
    <property type="nucleotide sequence ID" value="NZ_JBHTBI010000016.1"/>
</dbReference>
<keyword evidence="4" id="KW-1185">Reference proteome</keyword>
<keyword evidence="2" id="KW-1133">Transmembrane helix</keyword>
<dbReference type="InterPro" id="IPR036259">
    <property type="entry name" value="MFS_trans_sf"/>
</dbReference>
<feature type="transmembrane region" description="Helical" evidence="2">
    <location>
        <begin position="157"/>
        <end position="177"/>
    </location>
</feature>
<dbReference type="Pfam" id="PF07690">
    <property type="entry name" value="MFS_1"/>
    <property type="match status" value="1"/>
</dbReference>
<dbReference type="Proteomes" id="UP001596957">
    <property type="component" value="Unassembled WGS sequence"/>
</dbReference>
<evidence type="ECO:0000256" key="1">
    <source>
        <dbReference type="SAM" id="MobiDB-lite"/>
    </source>
</evidence>
<organism evidence="3 4">
    <name type="scientific">Streptomyces lutosisoli</name>
    <dbReference type="NCBI Taxonomy" id="2665721"/>
    <lineage>
        <taxon>Bacteria</taxon>
        <taxon>Bacillati</taxon>
        <taxon>Actinomycetota</taxon>
        <taxon>Actinomycetes</taxon>
        <taxon>Kitasatosporales</taxon>
        <taxon>Streptomycetaceae</taxon>
        <taxon>Streptomyces</taxon>
    </lineage>
</organism>
<proteinExistence type="predicted"/>
<accession>A0ABW2V8N6</accession>
<name>A0ABW2V8N6_9ACTN</name>
<protein>
    <submittedName>
        <fullName evidence="3">MFS transporter</fullName>
    </submittedName>
</protein>
<evidence type="ECO:0000313" key="3">
    <source>
        <dbReference type="EMBL" id="MFD0280352.1"/>
    </source>
</evidence>
<dbReference type="PANTHER" id="PTHR23542:SF1">
    <property type="entry name" value="MAJOR FACILITATOR SUPERFAMILY (MFS) PROFILE DOMAIN-CONTAINING PROTEIN"/>
    <property type="match status" value="1"/>
</dbReference>
<feature type="transmembrane region" description="Helical" evidence="2">
    <location>
        <begin position="405"/>
        <end position="425"/>
    </location>
</feature>
<dbReference type="EMBL" id="JBHTEC010000001">
    <property type="protein sequence ID" value="MFD0280352.1"/>
    <property type="molecule type" value="Genomic_DNA"/>
</dbReference>
<keyword evidence="2" id="KW-0472">Membrane</keyword>
<feature type="transmembrane region" description="Helical" evidence="2">
    <location>
        <begin position="470"/>
        <end position="489"/>
    </location>
</feature>
<feature type="transmembrane region" description="Helical" evidence="2">
    <location>
        <begin position="124"/>
        <end position="145"/>
    </location>
</feature>
<feature type="transmembrane region" description="Helical" evidence="2">
    <location>
        <begin position="354"/>
        <end position="374"/>
    </location>
</feature>
<evidence type="ECO:0000313" key="4">
    <source>
        <dbReference type="Proteomes" id="UP001596957"/>
    </source>
</evidence>
<keyword evidence="2" id="KW-0812">Transmembrane</keyword>
<gene>
    <name evidence="3" type="ORF">ACFQZP_01470</name>
</gene>